<reference evidence="2" key="1">
    <citation type="submission" date="2016-10" db="EMBL/GenBank/DDBJ databases">
        <authorList>
            <person name="Varghese N."/>
            <person name="Submissions S."/>
        </authorList>
    </citation>
    <scope>NUCLEOTIDE SEQUENCE [LARGE SCALE GENOMIC DNA]</scope>
    <source>
        <strain evidence="2">DSM 44945</strain>
    </source>
</reference>
<dbReference type="EMBL" id="FOOK01000044">
    <property type="protein sequence ID" value="SFG53825.1"/>
    <property type="molecule type" value="Genomic_DNA"/>
</dbReference>
<dbReference type="AlphaFoldDB" id="A0A1I2SLP6"/>
<sequence length="90" mass="10653">MFSQAGRRLYGGWFEASADREDWEGWWESIAKEKEMEEALAERERRFGRRRTHEFMPPASWHIQRLSGAGFSSAEIVWRSFDEAVLAAWK</sequence>
<protein>
    <submittedName>
        <fullName evidence="1">Uncharacterized protein</fullName>
    </submittedName>
</protein>
<proteinExistence type="predicted"/>
<accession>A0A1I2SLP6</accession>
<name>A0A1I2SLP6_9BACL</name>
<evidence type="ECO:0000313" key="2">
    <source>
        <dbReference type="Proteomes" id="UP000198661"/>
    </source>
</evidence>
<dbReference type="Proteomes" id="UP000198661">
    <property type="component" value="Unassembled WGS sequence"/>
</dbReference>
<gene>
    <name evidence="1" type="ORF">SAMN04488025_14417</name>
</gene>
<evidence type="ECO:0000313" key="1">
    <source>
        <dbReference type="EMBL" id="SFG53825.1"/>
    </source>
</evidence>
<dbReference type="Gene3D" id="3.40.50.150">
    <property type="entry name" value="Vaccinia Virus protein VP39"/>
    <property type="match status" value="1"/>
</dbReference>
<keyword evidence="2" id="KW-1185">Reference proteome</keyword>
<organism evidence="1 2">
    <name type="scientific">Planifilum fulgidum</name>
    <dbReference type="NCBI Taxonomy" id="201973"/>
    <lineage>
        <taxon>Bacteria</taxon>
        <taxon>Bacillati</taxon>
        <taxon>Bacillota</taxon>
        <taxon>Bacilli</taxon>
        <taxon>Bacillales</taxon>
        <taxon>Thermoactinomycetaceae</taxon>
        <taxon>Planifilum</taxon>
    </lineage>
</organism>
<dbReference type="InterPro" id="IPR029063">
    <property type="entry name" value="SAM-dependent_MTases_sf"/>
</dbReference>